<name>A0A4Z1JEP1_9HELO</name>
<accession>A0A4Z1JEP1</accession>
<evidence type="ECO:0000313" key="3">
    <source>
        <dbReference type="Proteomes" id="UP000297229"/>
    </source>
</evidence>
<evidence type="ECO:0000313" key="2">
    <source>
        <dbReference type="EMBL" id="TGO67663.1"/>
    </source>
</evidence>
<keyword evidence="1" id="KW-0812">Transmembrane</keyword>
<dbReference type="AlphaFoldDB" id="A0A4Z1JEP1"/>
<feature type="transmembrane region" description="Helical" evidence="1">
    <location>
        <begin position="141"/>
        <end position="161"/>
    </location>
</feature>
<protein>
    <submittedName>
        <fullName evidence="2">Uncharacterized protein</fullName>
    </submittedName>
</protein>
<sequence>MSTAPSVPVPPLDAPSSTVREYISHILHHHYDVPKDKAETLAAQWKYGRGAELRTFDVDTFRSIFGVEAGTLLFAYVMKELGLSKASSSKKLAGGGTPQRAERDIFGLTPGLSLVYLTLGFSVAFGVILWSEMGTARFEKIQVLIFLAMFSPVIHVIYYDIPPSRLKVRKEDFVEVKKDDCGSSS</sequence>
<keyword evidence="1" id="KW-1133">Transmembrane helix</keyword>
<proteinExistence type="predicted"/>
<dbReference type="EMBL" id="PQXM01000874">
    <property type="protein sequence ID" value="TGO67663.1"/>
    <property type="molecule type" value="Genomic_DNA"/>
</dbReference>
<keyword evidence="1" id="KW-0472">Membrane</keyword>
<reference evidence="2 3" key="1">
    <citation type="submission" date="2017-12" db="EMBL/GenBank/DDBJ databases">
        <title>Comparative genomics of Botrytis spp.</title>
        <authorList>
            <person name="Valero-Jimenez C.A."/>
            <person name="Tapia P."/>
            <person name="Veloso J."/>
            <person name="Silva-Moreno E."/>
            <person name="Staats M."/>
            <person name="Valdes J.H."/>
            <person name="Van Kan J.A.L."/>
        </authorList>
    </citation>
    <scope>NUCLEOTIDE SEQUENCE [LARGE SCALE GENOMIC DNA]</scope>
    <source>
        <strain evidence="2 3">Be9601</strain>
    </source>
</reference>
<organism evidence="2 3">
    <name type="scientific">Botrytis elliptica</name>
    <dbReference type="NCBI Taxonomy" id="278938"/>
    <lineage>
        <taxon>Eukaryota</taxon>
        <taxon>Fungi</taxon>
        <taxon>Dikarya</taxon>
        <taxon>Ascomycota</taxon>
        <taxon>Pezizomycotina</taxon>
        <taxon>Leotiomycetes</taxon>
        <taxon>Helotiales</taxon>
        <taxon>Sclerotiniaceae</taxon>
        <taxon>Botrytis</taxon>
    </lineage>
</organism>
<feature type="transmembrane region" description="Helical" evidence="1">
    <location>
        <begin position="105"/>
        <end position="129"/>
    </location>
</feature>
<gene>
    <name evidence="2" type="ORF">BELL_0876g00070</name>
</gene>
<evidence type="ECO:0000256" key="1">
    <source>
        <dbReference type="SAM" id="Phobius"/>
    </source>
</evidence>
<dbReference type="Proteomes" id="UP000297229">
    <property type="component" value="Unassembled WGS sequence"/>
</dbReference>
<comment type="caution">
    <text evidence="2">The sequence shown here is derived from an EMBL/GenBank/DDBJ whole genome shotgun (WGS) entry which is preliminary data.</text>
</comment>
<keyword evidence="3" id="KW-1185">Reference proteome</keyword>